<evidence type="ECO:0000256" key="17">
    <source>
        <dbReference type="PIRSR" id="PIRSR039050-51"/>
    </source>
</evidence>
<feature type="transmembrane region" description="Helical" evidence="20">
    <location>
        <begin position="635"/>
        <end position="656"/>
    </location>
</feature>
<comment type="similarity">
    <text evidence="16 18">Belongs to the adenylyl cyclase class-4/guanylyl cyclase family.</text>
</comment>
<keyword evidence="9 16" id="KW-0460">Magnesium</keyword>
<dbReference type="FunFam" id="3.30.70.1230:FF:000008">
    <property type="entry name" value="Adenylate cyclase type 9"/>
    <property type="match status" value="1"/>
</dbReference>
<dbReference type="GO" id="GO:1900016">
    <property type="term" value="P:negative regulation of cytokine production involved in inflammatory response"/>
    <property type="evidence" value="ECO:0007669"/>
    <property type="project" value="Ensembl"/>
</dbReference>
<feature type="transmembrane region" description="Helical" evidence="20">
    <location>
        <begin position="137"/>
        <end position="155"/>
    </location>
</feature>
<dbReference type="EC" id="4.6.1.1" evidence="16"/>
<feature type="binding site" evidence="17">
    <location>
        <position position="343"/>
    </location>
    <ligand>
        <name>Mg(2+)</name>
        <dbReference type="ChEBI" id="CHEBI:18420"/>
        <label>2</label>
        <note>catalytic</note>
    </ligand>
</feature>
<dbReference type="InterPro" id="IPR001054">
    <property type="entry name" value="A/G_cyclase"/>
</dbReference>
<dbReference type="GO" id="GO:0046872">
    <property type="term" value="F:metal ion binding"/>
    <property type="evidence" value="ECO:0007669"/>
    <property type="project" value="UniProtKB-KW"/>
</dbReference>
<evidence type="ECO:0000256" key="12">
    <source>
        <dbReference type="ARBA" id="ARBA00023136"/>
    </source>
</evidence>
<dbReference type="GO" id="GO:0071285">
    <property type="term" value="P:cellular response to lithium ion"/>
    <property type="evidence" value="ECO:0007669"/>
    <property type="project" value="Ensembl"/>
</dbReference>
<evidence type="ECO:0000256" key="2">
    <source>
        <dbReference type="ARBA" id="ARBA00001936"/>
    </source>
</evidence>
<feature type="transmembrane region" description="Helical" evidence="20">
    <location>
        <begin position="162"/>
        <end position="185"/>
    </location>
</feature>
<evidence type="ECO:0000256" key="9">
    <source>
        <dbReference type="ARBA" id="ARBA00022842"/>
    </source>
</evidence>
<reference evidence="22 23" key="1">
    <citation type="submission" date="2012-03" db="EMBL/GenBank/DDBJ databases">
        <title>Whole Genome Assembly of Papio anubis.</title>
        <authorList>
            <person name="Liu Y.L."/>
            <person name="Abraham K.A."/>
            <person name="Akbar H.A."/>
            <person name="Ali S.A."/>
            <person name="Anosike U.A."/>
            <person name="Aqrawi P.A."/>
            <person name="Arias F.A."/>
            <person name="Attaway T.A."/>
            <person name="Awwad R.A."/>
            <person name="Babu C.B."/>
            <person name="Bandaranaike D.B."/>
            <person name="Battles P.B."/>
            <person name="Bell A.B."/>
            <person name="Beltran B.B."/>
            <person name="Berhane-Mersha D.B."/>
            <person name="Bess C.B."/>
            <person name="Bickham C.B."/>
            <person name="Bolden T.B."/>
            <person name="Carter K.C."/>
            <person name="Chau D.C."/>
            <person name="Chavez A.C."/>
            <person name="Clerc-Blankenburg K.C."/>
            <person name="Coyle M.C."/>
            <person name="Dao M.D."/>
            <person name="Davila M.L.D."/>
            <person name="Davy-Carroll L.D."/>
            <person name="Denson S.D."/>
            <person name="Dinh H.D."/>
            <person name="Fernandez S.F."/>
            <person name="Fernando P.F."/>
            <person name="Forbes L.F."/>
            <person name="Francis C.F."/>
            <person name="Francisco L.F."/>
            <person name="Fu Q.F."/>
            <person name="Garcia-Iii R.G."/>
            <person name="Garrett T.G."/>
            <person name="Gross S.G."/>
            <person name="Gubbala S.G."/>
            <person name="Hirani K.H."/>
            <person name="Hogues M.H."/>
            <person name="Hollins B.H."/>
            <person name="Jackson L.J."/>
            <person name="Javaid M.J."/>
            <person name="Jhangiani S.J."/>
            <person name="Johnson A.J."/>
            <person name="Johnson B.J."/>
            <person name="Jones J.J."/>
            <person name="Joshi V.J."/>
            <person name="Kalu J.K."/>
            <person name="Khan N.K."/>
            <person name="Korchina V.K."/>
            <person name="Kovar C.K."/>
            <person name="Lago L.L."/>
            <person name="Lara F.L."/>
            <person name="Le T.-K.L."/>
            <person name="Lee S.L."/>
            <person name="Legall-Iii F.L."/>
            <person name="Lemon S.L."/>
            <person name="Liu J.L."/>
            <person name="Liu Y.-S.L."/>
            <person name="Liyanage D.L."/>
            <person name="Lopez J.L."/>
            <person name="Lorensuhewa L.L."/>
            <person name="Mata R.M."/>
            <person name="Mathew T.M."/>
            <person name="Mercado C.M."/>
            <person name="Mercado I.M."/>
            <person name="Morales K.M."/>
            <person name="Morgan M.M."/>
            <person name="Munidasa M.M."/>
            <person name="Ngo D.N."/>
            <person name="Nguyen L.N."/>
            <person name="Nguyen T.N."/>
            <person name="Nguyen N.N."/>
            <person name="Obregon M.O."/>
            <person name="Okwuonu G.O."/>
            <person name="Ongeri F.O."/>
            <person name="Onwere C.O."/>
            <person name="Osifeso I.O."/>
            <person name="Parra A.P."/>
            <person name="Patil S.P."/>
            <person name="Perez A.P."/>
            <person name="Perez Y.P."/>
            <person name="Pham C.P."/>
            <person name="Pu L.-L.P."/>
            <person name="Puazo M.P."/>
            <person name="Quiroz J.Q."/>
            <person name="Rouhana J.R."/>
            <person name="Ruiz M.R."/>
            <person name="Ruiz S.-J.R."/>
            <person name="Saada N.S."/>
            <person name="Santibanez J.S."/>
            <person name="Scheel M.S."/>
            <person name="Schneider B.S."/>
            <person name="Simmons D.S."/>
            <person name="Sisson I.S."/>
            <person name="Tang L.-Y.T."/>
            <person name="Thornton R.T."/>
            <person name="Tisius J.T."/>
            <person name="Toledanes G.T."/>
            <person name="Trejos Z.T."/>
            <person name="Usmani K.U."/>
            <person name="Varghese R.V."/>
            <person name="Vattathil S.V."/>
            <person name="Vee V.V."/>
            <person name="Walker D.W."/>
            <person name="Weissenberger G.W."/>
            <person name="White C.W."/>
            <person name="Williams A.W."/>
            <person name="Woodworth J.W."/>
            <person name="Wright R.W."/>
            <person name="Zhu Y.Z."/>
            <person name="Han Y.H."/>
            <person name="Newsham I.N."/>
            <person name="Nazareth L.N."/>
            <person name="Worley K.W."/>
            <person name="Muzny D.M."/>
            <person name="Rogers J.R."/>
            <person name="Gibbs R.G."/>
        </authorList>
    </citation>
    <scope>NUCLEOTIDE SEQUENCE [LARGE SCALE GENOMIC DNA]</scope>
</reference>
<organism evidence="22 23">
    <name type="scientific">Papio anubis</name>
    <name type="common">Olive baboon</name>
    <dbReference type="NCBI Taxonomy" id="9555"/>
    <lineage>
        <taxon>Eukaryota</taxon>
        <taxon>Metazoa</taxon>
        <taxon>Chordata</taxon>
        <taxon>Craniata</taxon>
        <taxon>Vertebrata</taxon>
        <taxon>Euteleostomi</taxon>
        <taxon>Mammalia</taxon>
        <taxon>Eutheria</taxon>
        <taxon>Euarchontoglires</taxon>
        <taxon>Primates</taxon>
        <taxon>Haplorrhini</taxon>
        <taxon>Catarrhini</taxon>
        <taxon>Cercopithecidae</taxon>
        <taxon>Cercopithecinae</taxon>
        <taxon>Papio</taxon>
    </lineage>
</organism>
<keyword evidence="4 20" id="KW-0812">Transmembrane</keyword>
<dbReference type="GO" id="GO:0004016">
    <property type="term" value="F:adenylate cyclase activity"/>
    <property type="evidence" value="ECO:0007669"/>
    <property type="project" value="UniProtKB-EC"/>
</dbReference>
<dbReference type="GO" id="GO:0071361">
    <property type="term" value="P:cellular response to ethanol"/>
    <property type="evidence" value="ECO:0007669"/>
    <property type="project" value="Ensembl"/>
</dbReference>
<dbReference type="PIRSF" id="PIRSF039050">
    <property type="entry name" value="Ade_cyc"/>
    <property type="match status" value="1"/>
</dbReference>
<dbReference type="PROSITE" id="PS00452">
    <property type="entry name" value="GUANYLATE_CYCLASE_1"/>
    <property type="match status" value="1"/>
</dbReference>
<feature type="region of interest" description="Disordered" evidence="19">
    <location>
        <begin position="517"/>
        <end position="561"/>
    </location>
</feature>
<dbReference type="Pfam" id="PF00211">
    <property type="entry name" value="Guanylate_cyc"/>
    <property type="match status" value="2"/>
</dbReference>
<feature type="transmembrane region" description="Helical" evidence="20">
    <location>
        <begin position="107"/>
        <end position="131"/>
    </location>
</feature>
<dbReference type="GO" id="GO:0005524">
    <property type="term" value="F:ATP binding"/>
    <property type="evidence" value="ECO:0007669"/>
    <property type="project" value="UniProtKB-UniRule"/>
</dbReference>
<reference evidence="22" key="2">
    <citation type="submission" date="2025-08" db="UniProtKB">
        <authorList>
            <consortium name="Ensembl"/>
        </authorList>
    </citation>
    <scope>IDENTIFICATION</scope>
</reference>
<dbReference type="Gene3D" id="3.30.70.1230">
    <property type="entry name" value="Nucleotide cyclase"/>
    <property type="match status" value="2"/>
</dbReference>
<dbReference type="Proteomes" id="UP000028761">
    <property type="component" value="Chromosome 18"/>
</dbReference>
<dbReference type="FunFam" id="3.30.70.1230:FF:000012">
    <property type="entry name" value="Adenylate cyclase"/>
    <property type="match status" value="1"/>
</dbReference>
<dbReference type="SMART" id="SM00044">
    <property type="entry name" value="CYCc"/>
    <property type="match status" value="2"/>
</dbReference>
<accession>A0A2I3MKK0</accession>
<sequence>MPSRPWGLLNGRGWKMPAKGRYFLNEGEEGPDQDALYEKYRLTSQHGPLLLTLLLVAATACVALIVIAFSQGDPSRHQAILGMAFLALAVFAALTVLMYVECLLRRWLRALALLTWACLVALGYVLVFNAWTKAACAWEQVPFFLFIVFVVYTLLPFSMRGAVAVGAVSTASHLLVLGALMGGFTTPSVRVGLQLLANTVIFLCGNLTGAFHKHQMQDASRDLFTYTVKCIQIRRKLRIEKRQQENLLLSVLPAHISMGMKLAIIERLKEHGDRRCMPDNNFHSLYVKRHQNVSILYADIVGFTQLASDCSPKELVVVLNELFGKFDQIAKANECMRIKILGDCYYCVSGLPVSLPTHARNCVKMGLDMCQAIKQVREATGVDINMRVGIHSGNVLCGVIGLRKWQYDVWSHDVSLANRMEAAGVPGRVHITEATLKHLDKAYEVEDGHGQQRDPYLKEMNIRTYLVIDPRSQQPPPPSQHLHRPKGDAALKMRASVRMTRYLESWGAARPFAHLNHRESVSSGETPVPNGRRPKSVPQRHRRTPDRSMSPKGRSEDDSYDDEMLSAIEGLSSTRPCCSKSDDFYTFGSIFLEKGFEREYRLAPIPRARHDFACAGLIFVCILLVHVLLMPRTAALGVSFGLVACVLGLVLGLCFATKFSRWCPARGTLCTISERVETQPLLRLTLAILTIGSLLTVAIVNLPLMPFPVPELPVGNETGLPAVSSKTRALCEPLPYYTCSCVLGFIACSVFLRMSLEPKVVLLTVALVAYLVLFNLSPCWQWDCCGQGLGNLTEPNGTTSGTPSCSWRDLKTMTNFYLVLFYITLLTLSRQIDYYCRLDCLWKKKFKKEHEEFETMENVNRLLLENVLPAHVAAHFIGDKLNEDWYHQSYDCVCVMFASVPDFKVFYTECDVNKEGLECLRLLNEIIADFDELLLKPKFSGVEKIKTIGSTYMAAAGLSVASGHENQELERQHAHIGVMVEFSIALMSKLDGINRHSFNSFRLRVGINHGPVIAGVIGARKPQYDIWGNTVNVASRMESTGELGKIQSSQLTLESFKTTRIYSAWVRAQAPGSGKPAPSQMLSRSCSETARVKANAKSQVLGMCLTCASTFQGIESQPNCNRGPGMTSFC</sequence>
<evidence type="ECO:0000256" key="19">
    <source>
        <dbReference type="SAM" id="MobiDB-lite"/>
    </source>
</evidence>
<comment type="cofactor">
    <cofactor evidence="2">
        <name>Mn(2+)</name>
        <dbReference type="ChEBI" id="CHEBI:29035"/>
    </cofactor>
</comment>
<feature type="transmembrane region" description="Helical" evidence="20">
    <location>
        <begin position="80"/>
        <end position="100"/>
    </location>
</feature>
<reference evidence="22" key="3">
    <citation type="submission" date="2025-09" db="UniProtKB">
        <authorList>
            <consortium name="Ensembl"/>
        </authorList>
    </citation>
    <scope>IDENTIFICATION</scope>
</reference>
<feature type="transmembrane region" description="Helical" evidence="20">
    <location>
        <begin position="49"/>
        <end position="68"/>
    </location>
</feature>
<evidence type="ECO:0000256" key="5">
    <source>
        <dbReference type="ARBA" id="ARBA00022723"/>
    </source>
</evidence>
<evidence type="ECO:0000256" key="11">
    <source>
        <dbReference type="ARBA" id="ARBA00022998"/>
    </source>
</evidence>
<keyword evidence="23" id="KW-1185">Reference proteome</keyword>
<feature type="transmembrane region" description="Helical" evidence="20">
    <location>
        <begin position="760"/>
        <end position="777"/>
    </location>
</feature>
<comment type="catalytic activity">
    <reaction evidence="1 16">
        <text>ATP = 3',5'-cyclic AMP + diphosphate</text>
        <dbReference type="Rhea" id="RHEA:15389"/>
        <dbReference type="ChEBI" id="CHEBI:30616"/>
        <dbReference type="ChEBI" id="CHEBI:33019"/>
        <dbReference type="ChEBI" id="CHEBI:58165"/>
        <dbReference type="EC" id="4.6.1.1"/>
    </reaction>
</comment>
<dbReference type="SUPFAM" id="SSF55073">
    <property type="entry name" value="Nucleotide cyclase"/>
    <property type="match status" value="2"/>
</dbReference>
<keyword evidence="11 16" id="KW-0115">cAMP biosynthesis</keyword>
<evidence type="ECO:0000256" key="14">
    <source>
        <dbReference type="ARBA" id="ARBA00023211"/>
    </source>
</evidence>
<feature type="binding site" evidence="17">
    <location>
        <position position="343"/>
    </location>
    <ligand>
        <name>Mg(2+)</name>
        <dbReference type="ChEBI" id="CHEBI:18420"/>
        <label>1</label>
        <note>catalytic</note>
    </ligand>
</feature>
<gene>
    <name evidence="22" type="primary">ADCY7</name>
</gene>
<comment type="subcellular location">
    <subcellularLocation>
        <location evidence="3">Membrane</location>
        <topology evidence="3">Multi-pass membrane protein</topology>
    </subcellularLocation>
</comment>
<dbReference type="Pfam" id="PF06327">
    <property type="entry name" value="Adcy_cons_dom"/>
    <property type="match status" value="1"/>
</dbReference>
<dbReference type="AlphaFoldDB" id="A0A2I3MKK0"/>
<feature type="transmembrane region" description="Helical" evidence="20">
    <location>
        <begin position="612"/>
        <end position="629"/>
    </location>
</feature>
<feature type="domain" description="Guanylate cyclase" evidence="21">
    <location>
        <begin position="894"/>
        <end position="1038"/>
    </location>
</feature>
<dbReference type="GO" id="GO:0002819">
    <property type="term" value="P:regulation of adaptive immune response"/>
    <property type="evidence" value="ECO:0007669"/>
    <property type="project" value="Ensembl"/>
</dbReference>
<dbReference type="PROSITE" id="PS50125">
    <property type="entry name" value="GUANYLATE_CYCLASE_2"/>
    <property type="match status" value="2"/>
</dbReference>
<feature type="region of interest" description="Disordered" evidence="19">
    <location>
        <begin position="469"/>
        <end position="488"/>
    </location>
</feature>
<keyword evidence="12 16" id="KW-0472">Membrane</keyword>
<proteinExistence type="inferred from homology"/>
<dbReference type="PANTHER" id="PTHR45627:SF9">
    <property type="entry name" value="ADENYLATE CYCLASE TYPE 7"/>
    <property type="match status" value="1"/>
</dbReference>
<dbReference type="Bgee" id="ENSPANG00000011498">
    <property type="expression patterns" value="Expressed in thymus and 59 other cell types or tissues"/>
</dbReference>
<dbReference type="GO" id="GO:0035556">
    <property type="term" value="P:intracellular signal transduction"/>
    <property type="evidence" value="ECO:0007669"/>
    <property type="project" value="InterPro"/>
</dbReference>
<dbReference type="GO" id="GO:0006171">
    <property type="term" value="P:cAMP biosynthetic process"/>
    <property type="evidence" value="ECO:0007669"/>
    <property type="project" value="UniProtKB-KW"/>
</dbReference>
<dbReference type="InterPro" id="IPR009398">
    <property type="entry name" value="Adcy_conserved_dom"/>
</dbReference>
<feature type="domain" description="Guanylate cyclase" evidence="21">
    <location>
        <begin position="294"/>
        <end position="421"/>
    </location>
</feature>
<dbReference type="GO" id="GO:0005886">
    <property type="term" value="C:plasma membrane"/>
    <property type="evidence" value="ECO:0007669"/>
    <property type="project" value="InterPro"/>
</dbReference>
<dbReference type="GO" id="GO:0007189">
    <property type="term" value="P:adenylate cyclase-activating G protein-coupled receptor signaling pathway"/>
    <property type="evidence" value="ECO:0007669"/>
    <property type="project" value="TreeGrafter"/>
</dbReference>
<dbReference type="OMA" id="LIMPKTA"/>
<keyword evidence="7 16" id="KW-0547">Nucleotide-binding</keyword>
<keyword evidence="5 16" id="KW-0479">Metal-binding</keyword>
<evidence type="ECO:0000256" key="15">
    <source>
        <dbReference type="ARBA" id="ARBA00023239"/>
    </source>
</evidence>
<evidence type="ECO:0000256" key="8">
    <source>
        <dbReference type="ARBA" id="ARBA00022840"/>
    </source>
</evidence>
<feature type="binding site" evidence="17">
    <location>
        <position position="299"/>
    </location>
    <ligand>
        <name>Mg(2+)</name>
        <dbReference type="ChEBI" id="CHEBI:18420"/>
        <label>1</label>
        <note>catalytic</note>
    </ligand>
</feature>
<feature type="transmembrane region" description="Helical" evidence="20">
    <location>
        <begin position="191"/>
        <end position="211"/>
    </location>
</feature>
<dbReference type="CDD" id="cd07302">
    <property type="entry name" value="CHD"/>
    <property type="match status" value="2"/>
</dbReference>
<feature type="binding site" evidence="17">
    <location>
        <position position="299"/>
    </location>
    <ligand>
        <name>Mg(2+)</name>
        <dbReference type="ChEBI" id="CHEBI:18420"/>
        <label>2</label>
        <note>catalytic</note>
    </ligand>
</feature>
<dbReference type="Ensembl" id="ENSPANT00000054080.2">
    <property type="protein sequence ID" value="ENSPANP00000036220.2"/>
    <property type="gene ID" value="ENSPANG00000011498.3"/>
</dbReference>
<evidence type="ECO:0000256" key="7">
    <source>
        <dbReference type="ARBA" id="ARBA00022741"/>
    </source>
</evidence>
<evidence type="ECO:0000256" key="18">
    <source>
        <dbReference type="RuleBase" id="RU000405"/>
    </source>
</evidence>
<evidence type="ECO:0000256" key="6">
    <source>
        <dbReference type="ARBA" id="ARBA00022737"/>
    </source>
</evidence>
<evidence type="ECO:0000256" key="13">
    <source>
        <dbReference type="ARBA" id="ARBA00023180"/>
    </source>
</evidence>
<dbReference type="InterPro" id="IPR032628">
    <property type="entry name" value="AC_N"/>
</dbReference>
<evidence type="ECO:0000256" key="3">
    <source>
        <dbReference type="ARBA" id="ARBA00004141"/>
    </source>
</evidence>
<evidence type="ECO:0000256" key="16">
    <source>
        <dbReference type="PIRNR" id="PIRNR039050"/>
    </source>
</evidence>
<dbReference type="PANTHER" id="PTHR45627">
    <property type="entry name" value="ADENYLATE CYCLASE TYPE 1"/>
    <property type="match status" value="1"/>
</dbReference>
<evidence type="ECO:0000256" key="1">
    <source>
        <dbReference type="ARBA" id="ARBA00001593"/>
    </source>
</evidence>
<dbReference type="InterPro" id="IPR030672">
    <property type="entry name" value="Adcy"/>
</dbReference>
<keyword evidence="10 20" id="KW-1133">Transmembrane helix</keyword>
<evidence type="ECO:0000256" key="20">
    <source>
        <dbReference type="SAM" id="Phobius"/>
    </source>
</evidence>
<keyword evidence="14 17" id="KW-0464">Manganese</keyword>
<dbReference type="ExpressionAtlas" id="A0A2I3MKK0">
    <property type="expression patterns" value="baseline"/>
</dbReference>
<dbReference type="GeneTree" id="ENSGT00940000159096"/>
<keyword evidence="13" id="KW-0325">Glycoprotein</keyword>
<keyword evidence="8 16" id="KW-0067">ATP-binding</keyword>
<dbReference type="InterPro" id="IPR018297">
    <property type="entry name" value="A/G_cyclase_CS"/>
</dbReference>
<feature type="transmembrane region" description="Helical" evidence="20">
    <location>
        <begin position="734"/>
        <end position="753"/>
    </location>
</feature>
<keyword evidence="15 16" id="KW-0456">Lyase</keyword>
<comment type="function">
    <text evidence="16">Catalyzes the formation of the signaling molecule cAMP in response to G-protein signaling.</text>
</comment>
<feature type="compositionally biased region" description="Basic residues" evidence="19">
    <location>
        <begin position="532"/>
        <end position="544"/>
    </location>
</feature>
<evidence type="ECO:0000259" key="21">
    <source>
        <dbReference type="PROSITE" id="PS50125"/>
    </source>
</evidence>
<evidence type="ECO:0000256" key="4">
    <source>
        <dbReference type="ARBA" id="ARBA00022692"/>
    </source>
</evidence>
<comment type="cofactor">
    <cofactor evidence="17">
        <name>Mg(2+)</name>
        <dbReference type="ChEBI" id="CHEBI:18420"/>
    </cofactor>
    <cofactor evidence="17">
        <name>Mn(2+)</name>
        <dbReference type="ChEBI" id="CHEBI:29035"/>
    </cofactor>
    <text evidence="17">Binds 2 magnesium ions per subunit. Is also active with manganese (in vitro).</text>
</comment>
<dbReference type="Pfam" id="PF16214">
    <property type="entry name" value="AC_N"/>
    <property type="match status" value="1"/>
</dbReference>
<dbReference type="GO" id="GO:0007193">
    <property type="term" value="P:adenylate cyclase-inhibiting G protein-coupled receptor signaling pathway"/>
    <property type="evidence" value="ECO:0007669"/>
    <property type="project" value="TreeGrafter"/>
</dbReference>
<feature type="transmembrane region" description="Helical" evidence="20">
    <location>
        <begin position="681"/>
        <end position="704"/>
    </location>
</feature>
<evidence type="ECO:0000313" key="22">
    <source>
        <dbReference type="Ensembl" id="ENSPANP00000036220.2"/>
    </source>
</evidence>
<keyword evidence="6" id="KW-0677">Repeat</keyword>
<evidence type="ECO:0000313" key="23">
    <source>
        <dbReference type="Proteomes" id="UP000028761"/>
    </source>
</evidence>
<dbReference type="InterPro" id="IPR029787">
    <property type="entry name" value="Nucleotide_cyclase"/>
</dbReference>
<name>A0A2I3MKK0_PAPAN</name>
<feature type="binding site" evidence="17">
    <location>
        <position position="300"/>
    </location>
    <ligand>
        <name>Mg(2+)</name>
        <dbReference type="ChEBI" id="CHEBI:18420"/>
        <label>2</label>
        <note>catalytic</note>
    </ligand>
</feature>
<protein>
    <recommendedName>
        <fullName evidence="16">Adenylate cyclase type 7</fullName>
        <ecNumber evidence="16">4.6.1.1</ecNumber>
    </recommendedName>
</protein>
<evidence type="ECO:0000256" key="10">
    <source>
        <dbReference type="ARBA" id="ARBA00022989"/>
    </source>
</evidence>